<reference evidence="10" key="1">
    <citation type="submission" date="2017-05" db="EMBL/GenBank/DDBJ databases">
        <title>Plastid comparative genomics reveals ancient divergence between Glaucophyte genera.</title>
        <authorList>
            <person name="Figueroa-Martinez F.J."/>
            <person name="Jackson C."/>
            <person name="Reyes-Prieto A."/>
        </authorList>
    </citation>
    <scope>NUCLEOTIDE SEQUENCE</scope>
    <source>
        <strain evidence="10">SAG 46.84</strain>
    </source>
</reference>
<dbReference type="PANTHER" id="PTHR13822:SF10">
    <property type="entry name" value="ATP SYNTHASE EPSILON CHAIN, CHLOROPLASTIC"/>
    <property type="match status" value="1"/>
</dbReference>
<keyword evidence="5" id="KW-0472">Membrane</keyword>
<evidence type="ECO:0000256" key="2">
    <source>
        <dbReference type="ARBA" id="ARBA00005712"/>
    </source>
</evidence>
<dbReference type="AlphaFoldDB" id="A0A3G1IWF8"/>
<dbReference type="Pfam" id="PF02823">
    <property type="entry name" value="ATP-synt_DE_N"/>
    <property type="match status" value="1"/>
</dbReference>
<evidence type="ECO:0000259" key="9">
    <source>
        <dbReference type="Pfam" id="PF02823"/>
    </source>
</evidence>
<feature type="coiled-coil region" evidence="8">
    <location>
        <begin position="83"/>
        <end position="126"/>
    </location>
</feature>
<evidence type="ECO:0000313" key="10">
    <source>
        <dbReference type="EMBL" id="ASQ40279.1"/>
    </source>
</evidence>
<dbReference type="NCBIfam" id="TIGR01216">
    <property type="entry name" value="ATP_synt_epsi"/>
    <property type="match status" value="1"/>
</dbReference>
<evidence type="ECO:0000256" key="8">
    <source>
        <dbReference type="SAM" id="Coils"/>
    </source>
</evidence>
<dbReference type="EMBL" id="MF167426">
    <property type="protein sequence ID" value="ASQ40279.1"/>
    <property type="molecule type" value="Genomic_DNA"/>
</dbReference>
<dbReference type="Gene3D" id="2.60.15.10">
    <property type="entry name" value="F0F1 ATP synthase delta/epsilon subunit, N-terminal"/>
    <property type="match status" value="1"/>
</dbReference>
<evidence type="ECO:0000256" key="1">
    <source>
        <dbReference type="ARBA" id="ARBA00004170"/>
    </source>
</evidence>
<dbReference type="PANTHER" id="PTHR13822">
    <property type="entry name" value="ATP SYNTHASE DELTA/EPSILON CHAIN"/>
    <property type="match status" value="1"/>
</dbReference>
<dbReference type="InterPro" id="IPR036771">
    <property type="entry name" value="ATPsynth_dsu/esu_N"/>
</dbReference>
<geneLocation type="plastid" evidence="10"/>
<gene>
    <name evidence="10" type="primary">atpE</name>
</gene>
<evidence type="ECO:0000256" key="5">
    <source>
        <dbReference type="ARBA" id="ARBA00023136"/>
    </source>
</evidence>
<keyword evidence="4" id="KW-0406">Ion transport</keyword>
<dbReference type="CDD" id="cd12152">
    <property type="entry name" value="F1-ATPase_delta"/>
    <property type="match status" value="1"/>
</dbReference>
<dbReference type="HAMAP" id="MF_00530">
    <property type="entry name" value="ATP_synth_epsil_bac"/>
    <property type="match status" value="1"/>
</dbReference>
<dbReference type="InterPro" id="IPR020546">
    <property type="entry name" value="ATP_synth_F1_dsu/esu_N"/>
</dbReference>
<organism evidence="10">
    <name type="scientific">Gloeochaete wittrockiana</name>
    <dbReference type="NCBI Taxonomy" id="38269"/>
    <lineage>
        <taxon>Eukaryota</taxon>
        <taxon>Glaucocystophyceae</taxon>
        <taxon>Gloeochaetales</taxon>
        <taxon>Gloeochaetaceae</taxon>
        <taxon>Gloeochaete</taxon>
    </lineage>
</organism>
<evidence type="ECO:0000256" key="4">
    <source>
        <dbReference type="ARBA" id="ARBA00023065"/>
    </source>
</evidence>
<accession>A0A3G1IWF8</accession>
<protein>
    <submittedName>
        <fullName evidence="10">ATP synthase CF1 epsilon subunit</fullName>
    </submittedName>
</protein>
<evidence type="ECO:0000256" key="3">
    <source>
        <dbReference type="ARBA" id="ARBA00022448"/>
    </source>
</evidence>
<keyword evidence="3" id="KW-0813">Transport</keyword>
<dbReference type="RefSeq" id="YP_009546218.1">
    <property type="nucleotide sequence ID" value="NC_040153.1"/>
</dbReference>
<name>A0A3G1IWF8_9EUKA</name>
<evidence type="ECO:0000256" key="7">
    <source>
        <dbReference type="ARBA" id="ARBA00023310"/>
    </source>
</evidence>
<keyword evidence="8" id="KW-0175">Coiled coil</keyword>
<proteinExistence type="inferred from homology"/>
<keyword evidence="10" id="KW-0934">Plastid</keyword>
<dbReference type="InterPro" id="IPR001469">
    <property type="entry name" value="ATP_synth_F1_dsu/esu"/>
</dbReference>
<sequence length="127" mass="13807">MTPYAVIWETTGQEVIIPGENGKLGILDSHAPLLTHLASAGVLRIRNEEGWKSIALMGGFAEVNKNKITVLAHSAQRGEQININEAKSAVQEALAKLNDTQKIEDKQIAANLLRQAETRLQAALNEV</sequence>
<dbReference type="GeneID" id="38572682"/>
<evidence type="ECO:0000256" key="6">
    <source>
        <dbReference type="ARBA" id="ARBA00023196"/>
    </source>
</evidence>
<dbReference type="GO" id="GO:0046933">
    <property type="term" value="F:proton-transporting ATP synthase activity, rotational mechanism"/>
    <property type="evidence" value="ECO:0007669"/>
    <property type="project" value="InterPro"/>
</dbReference>
<feature type="domain" description="ATP synthase F1 complex delta/epsilon subunit N-terminal" evidence="9">
    <location>
        <begin position="2"/>
        <end position="75"/>
    </location>
</feature>
<dbReference type="SUPFAM" id="SSF51344">
    <property type="entry name" value="Epsilon subunit of F1F0-ATP synthase N-terminal domain"/>
    <property type="match status" value="1"/>
</dbReference>
<keyword evidence="6" id="KW-0139">CF(1)</keyword>
<comment type="subcellular location">
    <subcellularLocation>
        <location evidence="1">Membrane</location>
        <topology evidence="1">Peripheral membrane protein</topology>
    </subcellularLocation>
</comment>
<dbReference type="GO" id="GO:0045259">
    <property type="term" value="C:proton-transporting ATP synthase complex"/>
    <property type="evidence" value="ECO:0007669"/>
    <property type="project" value="UniProtKB-KW"/>
</dbReference>
<keyword evidence="7" id="KW-0066">ATP synthesis</keyword>
<comment type="similarity">
    <text evidence="2">Belongs to the ATPase epsilon chain family.</text>
</comment>